<dbReference type="InterPro" id="IPR036291">
    <property type="entry name" value="NAD(P)-bd_dom_sf"/>
</dbReference>
<evidence type="ECO:0000256" key="1">
    <source>
        <dbReference type="ARBA" id="ARBA00005959"/>
    </source>
</evidence>
<dbReference type="EMBL" id="CAEZTV010000050">
    <property type="protein sequence ID" value="CAB4579305.1"/>
    <property type="molecule type" value="Genomic_DNA"/>
</dbReference>
<dbReference type="PANTHER" id="PTHR43238:SF1">
    <property type="entry name" value="GDP-L-FUCOSE SYNTHASE"/>
    <property type="match status" value="1"/>
</dbReference>
<dbReference type="PANTHER" id="PTHR43238">
    <property type="entry name" value="GDP-L-FUCOSE SYNTHASE"/>
    <property type="match status" value="1"/>
</dbReference>
<keyword evidence="4" id="KW-0413">Isomerase</keyword>
<sequence length="303" mass="33061">MTILVAGATGLVGSAIVRELNRCGKPNTGISSKDVDLLDRAATFKFVKEFKPSAVIDAAARVGGIGANNAQPVEFLTQNIQIQSNLMDAAHEAGVKNFVFLGSSCIYPKNSAQPIKEEYIMTGELESTNSAYAIAKISGLELIKAYRKQFGHKWISVMPTNLYGPNDNFDLQNSHVFPALIRKFVDAKKTNASSVTLWGTGTPKREFLHVDDLAKAVLICLEKYDSDQHINIGSGEDLSIKDLAIKVSKAAGFTGEVIWDSSKPDGTPRKVLDVTKIKNLGWKPSISLDEGIAQTIQWYQENK</sequence>
<dbReference type="GO" id="GO:0016853">
    <property type="term" value="F:isomerase activity"/>
    <property type="evidence" value="ECO:0007669"/>
    <property type="project" value="UniProtKB-KW"/>
</dbReference>
<organism evidence="6">
    <name type="scientific">freshwater metagenome</name>
    <dbReference type="NCBI Taxonomy" id="449393"/>
    <lineage>
        <taxon>unclassified sequences</taxon>
        <taxon>metagenomes</taxon>
        <taxon>ecological metagenomes</taxon>
    </lineage>
</organism>
<evidence type="ECO:0000259" key="5">
    <source>
        <dbReference type="Pfam" id="PF01370"/>
    </source>
</evidence>
<gene>
    <name evidence="6" type="ORF">UFOPK1747_00450</name>
</gene>
<evidence type="ECO:0000256" key="2">
    <source>
        <dbReference type="ARBA" id="ARBA00022857"/>
    </source>
</evidence>
<dbReference type="HAMAP" id="MF_00956">
    <property type="entry name" value="GDP_fucose_synth"/>
    <property type="match status" value="1"/>
</dbReference>
<evidence type="ECO:0000256" key="3">
    <source>
        <dbReference type="ARBA" id="ARBA00023002"/>
    </source>
</evidence>
<keyword evidence="2" id="KW-0521">NADP</keyword>
<dbReference type="CDD" id="cd05239">
    <property type="entry name" value="GDP_FS_SDR_e"/>
    <property type="match status" value="1"/>
</dbReference>
<proteinExistence type="inferred from homology"/>
<dbReference type="SUPFAM" id="SSF51735">
    <property type="entry name" value="NAD(P)-binding Rossmann-fold domains"/>
    <property type="match status" value="1"/>
</dbReference>
<evidence type="ECO:0000313" key="6">
    <source>
        <dbReference type="EMBL" id="CAB4579305.1"/>
    </source>
</evidence>
<dbReference type="AlphaFoldDB" id="A0A6J6EV42"/>
<dbReference type="InterPro" id="IPR001509">
    <property type="entry name" value="Epimerase_deHydtase"/>
</dbReference>
<protein>
    <submittedName>
        <fullName evidence="6">Unannotated protein</fullName>
    </submittedName>
</protein>
<dbReference type="Gene3D" id="3.40.50.720">
    <property type="entry name" value="NAD(P)-binding Rossmann-like Domain"/>
    <property type="match status" value="1"/>
</dbReference>
<dbReference type="InterPro" id="IPR028614">
    <property type="entry name" value="GDP_fucose/colitose_synth"/>
</dbReference>
<accession>A0A6J6EV42</accession>
<dbReference type="Pfam" id="PF01370">
    <property type="entry name" value="Epimerase"/>
    <property type="match status" value="1"/>
</dbReference>
<dbReference type="GO" id="GO:0050577">
    <property type="term" value="F:GDP-L-fucose synthase activity"/>
    <property type="evidence" value="ECO:0007669"/>
    <property type="project" value="TreeGrafter"/>
</dbReference>
<name>A0A6J6EV42_9ZZZZ</name>
<dbReference type="Gene3D" id="3.90.25.10">
    <property type="entry name" value="UDP-galactose 4-epimerase, domain 1"/>
    <property type="match status" value="1"/>
</dbReference>
<keyword evidence="3" id="KW-0560">Oxidoreductase</keyword>
<reference evidence="6" key="1">
    <citation type="submission" date="2020-05" db="EMBL/GenBank/DDBJ databases">
        <authorList>
            <person name="Chiriac C."/>
            <person name="Salcher M."/>
            <person name="Ghai R."/>
            <person name="Kavagutti S V."/>
        </authorList>
    </citation>
    <scope>NUCLEOTIDE SEQUENCE</scope>
</reference>
<feature type="domain" description="NAD-dependent epimerase/dehydratase" evidence="5">
    <location>
        <begin position="3"/>
        <end position="233"/>
    </location>
</feature>
<comment type="similarity">
    <text evidence="1">Belongs to the NAD(P)-dependent epimerase/dehydratase family. Fucose synthase subfamily.</text>
</comment>
<evidence type="ECO:0000256" key="4">
    <source>
        <dbReference type="ARBA" id="ARBA00023235"/>
    </source>
</evidence>